<keyword evidence="3" id="KW-1185">Reference proteome</keyword>
<accession>A0AAV7W969</accession>
<comment type="caution">
    <text evidence="2">The sequence shown here is derived from an EMBL/GenBank/DDBJ whole genome shotgun (WGS) entry which is preliminary data.</text>
</comment>
<dbReference type="EMBL" id="JANPWB010000002">
    <property type="protein sequence ID" value="KAJ1209147.1"/>
    <property type="molecule type" value="Genomic_DNA"/>
</dbReference>
<feature type="region of interest" description="Disordered" evidence="1">
    <location>
        <begin position="20"/>
        <end position="54"/>
    </location>
</feature>
<evidence type="ECO:0000256" key="1">
    <source>
        <dbReference type="SAM" id="MobiDB-lite"/>
    </source>
</evidence>
<gene>
    <name evidence="2" type="ORF">NDU88_004525</name>
</gene>
<protein>
    <submittedName>
        <fullName evidence="2">Uncharacterized protein</fullName>
    </submittedName>
</protein>
<name>A0AAV7W969_PLEWA</name>
<evidence type="ECO:0000313" key="3">
    <source>
        <dbReference type="Proteomes" id="UP001066276"/>
    </source>
</evidence>
<dbReference type="AlphaFoldDB" id="A0AAV7W969"/>
<evidence type="ECO:0000313" key="2">
    <source>
        <dbReference type="EMBL" id="KAJ1209147.1"/>
    </source>
</evidence>
<feature type="compositionally biased region" description="Polar residues" evidence="1">
    <location>
        <begin position="38"/>
        <end position="54"/>
    </location>
</feature>
<sequence>MGAVPYADFASNKLRLREVTQSTGAHKQQIRRRIWARGQQQRKLQQAKGTTQYRTPRLTRLRTADAVVVDRAAQPKLKEGAATRGIPQVWQCRVRGSLPGSDRLHWIGTKQDIAAIQSLATFVESLRRHEAPASPSVRMYRADSGSTKALQ</sequence>
<proteinExistence type="predicted"/>
<reference evidence="2" key="1">
    <citation type="journal article" date="2022" name="bioRxiv">
        <title>Sequencing and chromosome-scale assembly of the giantPleurodeles waltlgenome.</title>
        <authorList>
            <person name="Brown T."/>
            <person name="Elewa A."/>
            <person name="Iarovenko S."/>
            <person name="Subramanian E."/>
            <person name="Araus A.J."/>
            <person name="Petzold A."/>
            <person name="Susuki M."/>
            <person name="Suzuki K.-i.T."/>
            <person name="Hayashi T."/>
            <person name="Toyoda A."/>
            <person name="Oliveira C."/>
            <person name="Osipova E."/>
            <person name="Leigh N.D."/>
            <person name="Simon A."/>
            <person name="Yun M.H."/>
        </authorList>
    </citation>
    <scope>NUCLEOTIDE SEQUENCE</scope>
    <source>
        <strain evidence="2">20211129_DDA</strain>
        <tissue evidence="2">Liver</tissue>
    </source>
</reference>
<organism evidence="2 3">
    <name type="scientific">Pleurodeles waltl</name>
    <name type="common">Iberian ribbed newt</name>
    <dbReference type="NCBI Taxonomy" id="8319"/>
    <lineage>
        <taxon>Eukaryota</taxon>
        <taxon>Metazoa</taxon>
        <taxon>Chordata</taxon>
        <taxon>Craniata</taxon>
        <taxon>Vertebrata</taxon>
        <taxon>Euteleostomi</taxon>
        <taxon>Amphibia</taxon>
        <taxon>Batrachia</taxon>
        <taxon>Caudata</taxon>
        <taxon>Salamandroidea</taxon>
        <taxon>Salamandridae</taxon>
        <taxon>Pleurodelinae</taxon>
        <taxon>Pleurodeles</taxon>
    </lineage>
</organism>
<dbReference type="Proteomes" id="UP001066276">
    <property type="component" value="Chromosome 1_2"/>
</dbReference>